<dbReference type="Gene3D" id="3.90.1590.10">
    <property type="entry name" value="glutathione-dependent formaldehyde- activating enzyme (gfa)"/>
    <property type="match status" value="1"/>
</dbReference>
<comment type="caution">
    <text evidence="6">The sequence shown here is derived from an EMBL/GenBank/DDBJ whole genome shotgun (WGS) entry which is preliminary data.</text>
</comment>
<keyword evidence="2" id="KW-0479">Metal-binding</keyword>
<dbReference type="PANTHER" id="PTHR33337">
    <property type="entry name" value="GFA DOMAIN-CONTAINING PROTEIN"/>
    <property type="match status" value="1"/>
</dbReference>
<sequence length="154" mass="17026">MLFHGTCLCGEITFQVDNDPIVISCCHCSNCKKYTGTAFSTNVIFPGGSLTFIKGENLLSTYKDAAQDSGNSIKRIFCSKCGSPLYNEGGDDAKTVSVFYSALIDFTTEDEKNRKPELEFYTKDRLEWVHAVKGAEQSETIPGRDTLRNIGLQT</sequence>
<evidence type="ECO:0000256" key="1">
    <source>
        <dbReference type="ARBA" id="ARBA00005495"/>
    </source>
</evidence>
<proteinExistence type="inferred from homology"/>
<dbReference type="InterPro" id="IPR011057">
    <property type="entry name" value="Mss4-like_sf"/>
</dbReference>
<protein>
    <submittedName>
        <fullName evidence="6">Mss4-like protein</fullName>
    </submittedName>
</protein>
<keyword evidence="4" id="KW-0456">Lyase</keyword>
<gene>
    <name evidence="6" type="ORF">C8R41DRAFT_768571</name>
</gene>
<dbReference type="InterPro" id="IPR006913">
    <property type="entry name" value="CENP-V/GFA"/>
</dbReference>
<name>A0ABQ8VBK1_9AGAR</name>
<comment type="similarity">
    <text evidence="1">Belongs to the Gfa family.</text>
</comment>
<evidence type="ECO:0000256" key="3">
    <source>
        <dbReference type="ARBA" id="ARBA00022833"/>
    </source>
</evidence>
<dbReference type="EMBL" id="JANVFT010000050">
    <property type="protein sequence ID" value="KAJ4486452.1"/>
    <property type="molecule type" value="Genomic_DNA"/>
</dbReference>
<organism evidence="6 7">
    <name type="scientific">Lentinula lateritia</name>
    <dbReference type="NCBI Taxonomy" id="40482"/>
    <lineage>
        <taxon>Eukaryota</taxon>
        <taxon>Fungi</taxon>
        <taxon>Dikarya</taxon>
        <taxon>Basidiomycota</taxon>
        <taxon>Agaricomycotina</taxon>
        <taxon>Agaricomycetes</taxon>
        <taxon>Agaricomycetidae</taxon>
        <taxon>Agaricales</taxon>
        <taxon>Marasmiineae</taxon>
        <taxon>Omphalotaceae</taxon>
        <taxon>Lentinula</taxon>
    </lineage>
</organism>
<keyword evidence="3" id="KW-0862">Zinc</keyword>
<accession>A0ABQ8VBK1</accession>
<dbReference type="SUPFAM" id="SSF51316">
    <property type="entry name" value="Mss4-like"/>
    <property type="match status" value="1"/>
</dbReference>
<dbReference type="PROSITE" id="PS51891">
    <property type="entry name" value="CENP_V_GFA"/>
    <property type="match status" value="1"/>
</dbReference>
<evidence type="ECO:0000313" key="7">
    <source>
        <dbReference type="Proteomes" id="UP001150217"/>
    </source>
</evidence>
<evidence type="ECO:0000313" key="6">
    <source>
        <dbReference type="EMBL" id="KAJ4486452.1"/>
    </source>
</evidence>
<dbReference type="PANTHER" id="PTHR33337:SF40">
    <property type="entry name" value="CENP-V_GFA DOMAIN-CONTAINING PROTEIN-RELATED"/>
    <property type="match status" value="1"/>
</dbReference>
<keyword evidence="7" id="KW-1185">Reference proteome</keyword>
<dbReference type="Proteomes" id="UP001150217">
    <property type="component" value="Unassembled WGS sequence"/>
</dbReference>
<evidence type="ECO:0000256" key="2">
    <source>
        <dbReference type="ARBA" id="ARBA00022723"/>
    </source>
</evidence>
<dbReference type="Pfam" id="PF04828">
    <property type="entry name" value="GFA"/>
    <property type="match status" value="1"/>
</dbReference>
<feature type="domain" description="CENP-V/GFA" evidence="5">
    <location>
        <begin position="3"/>
        <end position="122"/>
    </location>
</feature>
<reference evidence="6" key="1">
    <citation type="submission" date="2022-08" db="EMBL/GenBank/DDBJ databases">
        <title>A Global Phylogenomic Analysis of the Shiitake Genus Lentinula.</title>
        <authorList>
            <consortium name="DOE Joint Genome Institute"/>
            <person name="Sierra-Patev S."/>
            <person name="Min B."/>
            <person name="Naranjo-Ortiz M."/>
            <person name="Looney B."/>
            <person name="Konkel Z."/>
            <person name="Slot J.C."/>
            <person name="Sakamoto Y."/>
            <person name="Steenwyk J.L."/>
            <person name="Rokas A."/>
            <person name="Carro J."/>
            <person name="Camarero S."/>
            <person name="Ferreira P."/>
            <person name="Molpeceres G."/>
            <person name="Ruiz-Duenas F.J."/>
            <person name="Serrano A."/>
            <person name="Henrissat B."/>
            <person name="Drula E."/>
            <person name="Hughes K.W."/>
            <person name="Mata J.L."/>
            <person name="Ishikawa N.K."/>
            <person name="Vargas-Isla R."/>
            <person name="Ushijima S."/>
            <person name="Smith C.A."/>
            <person name="Ahrendt S."/>
            <person name="Andreopoulos W."/>
            <person name="He G."/>
            <person name="Labutti K."/>
            <person name="Lipzen A."/>
            <person name="Ng V."/>
            <person name="Riley R."/>
            <person name="Sandor L."/>
            <person name="Barry K."/>
            <person name="Martinez A.T."/>
            <person name="Xiao Y."/>
            <person name="Gibbons J.G."/>
            <person name="Terashima K."/>
            <person name="Grigoriev I.V."/>
            <person name="Hibbett D.S."/>
        </authorList>
    </citation>
    <scope>NUCLEOTIDE SEQUENCE</scope>
    <source>
        <strain evidence="6">RHP3577 ss4</strain>
    </source>
</reference>
<evidence type="ECO:0000256" key="4">
    <source>
        <dbReference type="ARBA" id="ARBA00023239"/>
    </source>
</evidence>
<evidence type="ECO:0000259" key="5">
    <source>
        <dbReference type="PROSITE" id="PS51891"/>
    </source>
</evidence>